<feature type="transmembrane region" description="Helical" evidence="1">
    <location>
        <begin position="249"/>
        <end position="266"/>
    </location>
</feature>
<proteinExistence type="predicted"/>
<dbReference type="Pfam" id="PF15892">
    <property type="entry name" value="BNR_4"/>
    <property type="match status" value="1"/>
</dbReference>
<keyword evidence="1" id="KW-1133">Transmembrane helix</keyword>
<evidence type="ECO:0000256" key="1">
    <source>
        <dbReference type="SAM" id="Phobius"/>
    </source>
</evidence>
<feature type="transmembrane region" description="Helical" evidence="1">
    <location>
        <begin position="287"/>
        <end position="304"/>
    </location>
</feature>
<dbReference type="SUPFAM" id="SSF50939">
    <property type="entry name" value="Sialidases"/>
    <property type="match status" value="1"/>
</dbReference>
<accession>A0A1F7GBM4</accession>
<dbReference type="InterPro" id="IPR036278">
    <property type="entry name" value="Sialidase_sf"/>
</dbReference>
<keyword evidence="1" id="KW-0812">Transmembrane</keyword>
<feature type="transmembrane region" description="Helical" evidence="1">
    <location>
        <begin position="153"/>
        <end position="175"/>
    </location>
</feature>
<sequence length="796" mass="92791">MKDGRYSYIDFIRAVSIIVIIVTHTLSYHLHDKLVFLVWNYLHFVVVTLVFSSGYVLTFKYKDYFTNFAKAISWYKKRLARLLLPFYYYLIAHYSLWFLFPELISGLGLKKDANFILQSVVLTGGVDFNWFALLFVQLTILYPLIVQILKKNFLSWFFLPISIAATVIFTFVGIQGGNYRFIMWFSWTGIIYFSIFVNTEEQRDKNEINTVLRYLKIGILSFILFLILLNFVPLGRNLVLTQHKYPPDLIYLTYGIAVTCLLLIVSRSRMIHQGVMPKIYRYISDRTYQLFFIHYLALDFTLKATNKLDFWSKPEVQTVLTIFFSLVIAFLIDVCKKINVTKQILFVTVFIVFGFVFNWGKNNLWNECRIGERSPVAKSSILEWLQKPAAVRFVGGHDRTYISWIEHSGKIQIRFYDHKDRTFSDIYTADDLYPDYGIEAQDDHNAPNLLILPDGRMLLFYAVHDVNNAFFLKASKSREDITEWSERINIADSDGKTPYNYPQAKLLANGNIILFYRRGVYFNSDEYYKISHDQAKTWGAPVNLIDFKDEGIYAFVYAKGNTIHLAWNKAVTDPPKKNVYHIFSPDGGISWKKIDGFNLDLPISEDKEYLVFDSGQDPAYVWDIVADSNNFPSIVYSYKDDPGHELRYIRWNGRDWTNSLISKSSLHYDSGHFFSAGVVIDPNNVFKVYLSKKRAKLEIEGWGSRDQGRTWQKAESITENSPVDNFRPQVVQNYSKELRLVWSSGEYTGLVNSQWSGFSQVNVQSEVTKDAIASEKCKFYRENDLFVKFDKYFNIK</sequence>
<dbReference type="AlphaFoldDB" id="A0A1F7GBM4"/>
<name>A0A1F7GBM4_9BACT</name>
<feature type="transmembrane region" description="Helical" evidence="1">
    <location>
        <begin position="211"/>
        <end position="229"/>
    </location>
</feature>
<evidence type="ECO:0000313" key="4">
    <source>
        <dbReference type="Proteomes" id="UP000177208"/>
    </source>
</evidence>
<dbReference type="Proteomes" id="UP000177208">
    <property type="component" value="Unassembled WGS sequence"/>
</dbReference>
<organism evidence="3 4">
    <name type="scientific">Candidatus Roizmanbacteria bacterium RIFCSPHIGHO2_01_FULL_39_12c</name>
    <dbReference type="NCBI Taxonomy" id="1802031"/>
    <lineage>
        <taxon>Bacteria</taxon>
        <taxon>Candidatus Roizmaniibacteriota</taxon>
    </lineage>
</organism>
<gene>
    <name evidence="3" type="ORF">A2774_05250</name>
</gene>
<feature type="transmembrane region" description="Helical" evidence="1">
    <location>
        <begin position="316"/>
        <end position="332"/>
    </location>
</feature>
<dbReference type="Gene3D" id="2.120.10.10">
    <property type="match status" value="1"/>
</dbReference>
<protein>
    <recommendedName>
        <fullName evidence="2">Acyltransferase 3 domain-containing protein</fullName>
    </recommendedName>
</protein>
<dbReference type="EMBL" id="MFZG01000024">
    <property type="protein sequence ID" value="OGK16320.1"/>
    <property type="molecule type" value="Genomic_DNA"/>
</dbReference>
<comment type="caution">
    <text evidence="3">The sequence shown here is derived from an EMBL/GenBank/DDBJ whole genome shotgun (WGS) entry which is preliminary data.</text>
</comment>
<feature type="transmembrane region" description="Helical" evidence="1">
    <location>
        <begin position="79"/>
        <end position="100"/>
    </location>
</feature>
<feature type="transmembrane region" description="Helical" evidence="1">
    <location>
        <begin position="344"/>
        <end position="360"/>
    </location>
</feature>
<dbReference type="Pfam" id="PF01757">
    <property type="entry name" value="Acyl_transf_3"/>
    <property type="match status" value="1"/>
</dbReference>
<feature type="transmembrane region" description="Helical" evidence="1">
    <location>
        <begin position="36"/>
        <end position="58"/>
    </location>
</feature>
<reference evidence="3 4" key="1">
    <citation type="journal article" date="2016" name="Nat. Commun.">
        <title>Thousands of microbial genomes shed light on interconnected biogeochemical processes in an aquifer system.</title>
        <authorList>
            <person name="Anantharaman K."/>
            <person name="Brown C.T."/>
            <person name="Hug L.A."/>
            <person name="Sharon I."/>
            <person name="Castelle C.J."/>
            <person name="Probst A.J."/>
            <person name="Thomas B.C."/>
            <person name="Singh A."/>
            <person name="Wilkins M.J."/>
            <person name="Karaoz U."/>
            <person name="Brodie E.L."/>
            <person name="Williams K.H."/>
            <person name="Hubbard S.S."/>
            <person name="Banfield J.F."/>
        </authorList>
    </citation>
    <scope>NUCLEOTIDE SEQUENCE [LARGE SCALE GENOMIC DNA]</scope>
</reference>
<feature type="transmembrane region" description="Helical" evidence="1">
    <location>
        <begin position="181"/>
        <end position="199"/>
    </location>
</feature>
<feature type="domain" description="Acyltransferase 3" evidence="2">
    <location>
        <begin position="7"/>
        <end position="332"/>
    </location>
</feature>
<dbReference type="GO" id="GO:0016747">
    <property type="term" value="F:acyltransferase activity, transferring groups other than amino-acyl groups"/>
    <property type="evidence" value="ECO:0007669"/>
    <property type="project" value="InterPro"/>
</dbReference>
<evidence type="ECO:0000259" key="2">
    <source>
        <dbReference type="Pfam" id="PF01757"/>
    </source>
</evidence>
<evidence type="ECO:0000313" key="3">
    <source>
        <dbReference type="EMBL" id="OGK16320.1"/>
    </source>
</evidence>
<keyword evidence="1" id="KW-0472">Membrane</keyword>
<feature type="transmembrane region" description="Helical" evidence="1">
    <location>
        <begin position="128"/>
        <end position="146"/>
    </location>
</feature>
<dbReference type="CDD" id="cd15482">
    <property type="entry name" value="Sialidase_non-viral"/>
    <property type="match status" value="1"/>
</dbReference>
<dbReference type="InterPro" id="IPR002656">
    <property type="entry name" value="Acyl_transf_3_dom"/>
</dbReference>
<feature type="transmembrane region" description="Helical" evidence="1">
    <location>
        <begin position="12"/>
        <end position="30"/>
    </location>
</feature>